<accession>A0A075A0K3</accession>
<sequence>MRTVLEPDSDEPKIILDAQELMAKKLKGKVKGILFKYKIMIGKLKVTSQYYAVARRACGVEHLCTKLWLREVGYMHPVEQKDEKWRSKLAQSPSVQRERAISVKYACRSSIVNSSEIPESG</sequence>
<gene>
    <name evidence="1" type="ORF">T265_01175</name>
</gene>
<dbReference type="GeneID" id="20315363"/>
<dbReference type="CTD" id="20315363"/>
<dbReference type="EMBL" id="KL596630">
    <property type="protein sequence ID" value="KER32891.1"/>
    <property type="molecule type" value="Genomic_DNA"/>
</dbReference>
<name>A0A075A0K3_OPIVI</name>
<protein>
    <submittedName>
        <fullName evidence="1">Uncharacterized protein</fullName>
    </submittedName>
</protein>
<proteinExistence type="predicted"/>
<organism evidence="1 2">
    <name type="scientific">Opisthorchis viverrini</name>
    <name type="common">Southeast Asian liver fluke</name>
    <dbReference type="NCBI Taxonomy" id="6198"/>
    <lineage>
        <taxon>Eukaryota</taxon>
        <taxon>Metazoa</taxon>
        <taxon>Spiralia</taxon>
        <taxon>Lophotrochozoa</taxon>
        <taxon>Platyhelminthes</taxon>
        <taxon>Trematoda</taxon>
        <taxon>Digenea</taxon>
        <taxon>Opisthorchiida</taxon>
        <taxon>Opisthorchiata</taxon>
        <taxon>Opisthorchiidae</taxon>
        <taxon>Opisthorchis</taxon>
    </lineage>
</organism>
<evidence type="ECO:0000313" key="1">
    <source>
        <dbReference type="EMBL" id="KER32891.1"/>
    </source>
</evidence>
<reference evidence="1 2" key="1">
    <citation type="submission" date="2013-11" db="EMBL/GenBank/DDBJ databases">
        <title>Opisthorchis viverrini - life in the bile duct.</title>
        <authorList>
            <person name="Young N.D."/>
            <person name="Nagarajan N."/>
            <person name="Lin S.J."/>
            <person name="Korhonen P.K."/>
            <person name="Jex A.R."/>
            <person name="Hall R.S."/>
            <person name="Safavi-Hemami H."/>
            <person name="Kaewkong W."/>
            <person name="Bertrand D."/>
            <person name="Gao S."/>
            <person name="Seet Q."/>
            <person name="Wongkham S."/>
            <person name="Teh B.T."/>
            <person name="Wongkham C."/>
            <person name="Intapan P.M."/>
            <person name="Maleewong W."/>
            <person name="Yang X."/>
            <person name="Hu M."/>
            <person name="Wang Z."/>
            <person name="Hofmann A."/>
            <person name="Sternberg P.W."/>
            <person name="Tan P."/>
            <person name="Wang J."/>
            <person name="Gasser R.B."/>
        </authorList>
    </citation>
    <scope>NUCLEOTIDE SEQUENCE [LARGE SCALE GENOMIC DNA]</scope>
</reference>
<dbReference type="RefSeq" id="XP_009163400.1">
    <property type="nucleotide sequence ID" value="XM_009165136.1"/>
</dbReference>
<evidence type="ECO:0000313" key="2">
    <source>
        <dbReference type="Proteomes" id="UP000054324"/>
    </source>
</evidence>
<dbReference type="AlphaFoldDB" id="A0A075A0K3"/>
<keyword evidence="2" id="KW-1185">Reference proteome</keyword>
<dbReference type="Proteomes" id="UP000054324">
    <property type="component" value="Unassembled WGS sequence"/>
</dbReference>
<dbReference type="KEGG" id="ovi:T265_01175"/>